<feature type="transmembrane region" description="Helical" evidence="1">
    <location>
        <begin position="264"/>
        <end position="287"/>
    </location>
</feature>
<dbReference type="InterPro" id="IPR036047">
    <property type="entry name" value="F-box-like_dom_sf"/>
</dbReference>
<keyword evidence="1" id="KW-0812">Transmembrane</keyword>
<sequence length="466" mass="55083">MFRKEEKEPFNFEKLQKLIIQPKIENIKKEEKEEKENFEEIEKKEDCFSWLPDEILITIFSYFDTFYQIGICSSVNQQFNRVSEDWFIWKQMIGNHYEVLDFKNLLINNFGEIYEHGKLGLSTIYSKQEENLHENPQENIMSQLIGSENKKLSEDLVRKPKEIFLQQLNKFQKVMKDKKKIDRLSKRRERIESKLNIACSPLFVSIAILCIFPLPLLLISLKLDAIIKGSWFLVFIPFFVILTYSFIGFFLMAFKTIIIEDDYFLSRFFYLSSLIIIAFLVLLGLRIDSIVENINFLLISIPMFVYFVIGVYHMIKTLKYESRRIHNKNTLITDCYLLLYPFALLFFFLIFLVLLSLKLDFDNFNKKISWTSVFAPLFVADGLPIIALLVCFILKRFMRVHPDFFTMSITFLIVNILFFVSELLILLNLIGKTKIKYSLVFLPLLIPSWVFGIVLVFMSGKAMLNR</sequence>
<feature type="transmembrane region" description="Helical" evidence="1">
    <location>
        <begin position="195"/>
        <end position="219"/>
    </location>
</feature>
<comment type="caution">
    <text evidence="3">The sequence shown here is derived from an EMBL/GenBank/DDBJ whole genome shotgun (WGS) entry which is preliminary data.</text>
</comment>
<feature type="transmembrane region" description="Helical" evidence="1">
    <location>
        <begin position="437"/>
        <end position="458"/>
    </location>
</feature>
<evidence type="ECO:0000313" key="4">
    <source>
        <dbReference type="Proteomes" id="UP001149090"/>
    </source>
</evidence>
<feature type="domain" description="F-box" evidence="2">
    <location>
        <begin position="45"/>
        <end position="92"/>
    </location>
</feature>
<dbReference type="EMBL" id="JAPDFW010000084">
    <property type="protein sequence ID" value="KAJ5071879.1"/>
    <property type="molecule type" value="Genomic_DNA"/>
</dbReference>
<feature type="transmembrane region" description="Helical" evidence="1">
    <location>
        <begin position="293"/>
        <end position="315"/>
    </location>
</feature>
<reference evidence="3" key="1">
    <citation type="submission" date="2022-10" db="EMBL/GenBank/DDBJ databases">
        <title>Novel sulphate-reducing endosymbionts in the free-living metamonad Anaeramoeba.</title>
        <authorList>
            <person name="Jerlstrom-Hultqvist J."/>
            <person name="Cepicka I."/>
            <person name="Gallot-Lavallee L."/>
            <person name="Salas-Leiva D."/>
            <person name="Curtis B.A."/>
            <person name="Zahonova K."/>
            <person name="Pipaliya S."/>
            <person name="Dacks J."/>
            <person name="Roger A.J."/>
        </authorList>
    </citation>
    <scope>NUCLEOTIDE SEQUENCE</scope>
    <source>
        <strain evidence="3">BMAN</strain>
    </source>
</reference>
<dbReference type="Pfam" id="PF10269">
    <property type="entry name" value="Tmemb_185A"/>
    <property type="match status" value="1"/>
</dbReference>
<keyword evidence="1" id="KW-1133">Transmembrane helix</keyword>
<organism evidence="3 4">
    <name type="scientific">Anaeramoeba ignava</name>
    <name type="common">Anaerobic marine amoeba</name>
    <dbReference type="NCBI Taxonomy" id="1746090"/>
    <lineage>
        <taxon>Eukaryota</taxon>
        <taxon>Metamonada</taxon>
        <taxon>Anaeramoebidae</taxon>
        <taxon>Anaeramoeba</taxon>
    </lineage>
</organism>
<dbReference type="Gene3D" id="1.20.1280.50">
    <property type="match status" value="1"/>
</dbReference>
<keyword evidence="4" id="KW-1185">Reference proteome</keyword>
<evidence type="ECO:0000313" key="3">
    <source>
        <dbReference type="EMBL" id="KAJ5071879.1"/>
    </source>
</evidence>
<dbReference type="Pfam" id="PF12937">
    <property type="entry name" value="F-box-like"/>
    <property type="match status" value="1"/>
</dbReference>
<evidence type="ECO:0000259" key="2">
    <source>
        <dbReference type="PROSITE" id="PS50181"/>
    </source>
</evidence>
<feature type="transmembrane region" description="Helical" evidence="1">
    <location>
        <begin position="369"/>
        <end position="392"/>
    </location>
</feature>
<dbReference type="AlphaFoldDB" id="A0A9Q0RAN1"/>
<protein>
    <submittedName>
        <fullName evidence="3">Fam11a b protein</fullName>
    </submittedName>
</protein>
<feature type="transmembrane region" description="Helical" evidence="1">
    <location>
        <begin position="336"/>
        <end position="357"/>
    </location>
</feature>
<dbReference type="PANTHER" id="PTHR13568">
    <property type="entry name" value="FAM11A, B PROTEIN"/>
    <property type="match status" value="1"/>
</dbReference>
<feature type="transmembrane region" description="Helical" evidence="1">
    <location>
        <begin position="231"/>
        <end position="252"/>
    </location>
</feature>
<dbReference type="SUPFAM" id="SSF81383">
    <property type="entry name" value="F-box domain"/>
    <property type="match status" value="1"/>
</dbReference>
<name>A0A9Q0RAN1_ANAIG</name>
<dbReference type="PANTHER" id="PTHR13568:SF9">
    <property type="entry name" value="TRANSMEMBRANE PROTEIN 203"/>
    <property type="match status" value="1"/>
</dbReference>
<keyword evidence="1" id="KW-0472">Membrane</keyword>
<dbReference type="InterPro" id="IPR019396">
    <property type="entry name" value="TM_Fragile-X-F-assoc"/>
</dbReference>
<dbReference type="PROSITE" id="PS50181">
    <property type="entry name" value="FBOX"/>
    <property type="match status" value="1"/>
</dbReference>
<proteinExistence type="predicted"/>
<feature type="transmembrane region" description="Helical" evidence="1">
    <location>
        <begin position="404"/>
        <end position="431"/>
    </location>
</feature>
<gene>
    <name evidence="3" type="ORF">M0811_09778</name>
</gene>
<accession>A0A9Q0RAN1</accession>
<evidence type="ECO:0000256" key="1">
    <source>
        <dbReference type="SAM" id="Phobius"/>
    </source>
</evidence>
<dbReference type="Proteomes" id="UP001149090">
    <property type="component" value="Unassembled WGS sequence"/>
</dbReference>
<dbReference type="InterPro" id="IPR001810">
    <property type="entry name" value="F-box_dom"/>
</dbReference>